<name>A0A1I4ZXW9_9HYPH</name>
<gene>
    <name evidence="2" type="ORF">SAMN04488056_101268</name>
</gene>
<evidence type="ECO:0000256" key="1">
    <source>
        <dbReference type="SAM" id="Phobius"/>
    </source>
</evidence>
<keyword evidence="1" id="KW-0812">Transmembrane</keyword>
<dbReference type="STRING" id="655353.SAMN04488056_101268"/>
<reference evidence="2 3" key="1">
    <citation type="submission" date="2016-10" db="EMBL/GenBank/DDBJ databases">
        <authorList>
            <person name="de Groot N.N."/>
        </authorList>
    </citation>
    <scope>NUCLEOTIDE SEQUENCE [LARGE SCALE GENOMIC DNA]</scope>
    <source>
        <strain evidence="2 3">CGMCC 1.9157</strain>
    </source>
</reference>
<sequence>MHGEKVRIMGNLDKPSFEPVMSLLVGLMIVAAMVLVWLL</sequence>
<proteinExistence type="predicted"/>
<feature type="transmembrane region" description="Helical" evidence="1">
    <location>
        <begin position="20"/>
        <end position="38"/>
    </location>
</feature>
<keyword evidence="1" id="KW-1133">Transmembrane helix</keyword>
<keyword evidence="3" id="KW-1185">Reference proteome</keyword>
<dbReference type="EMBL" id="FOVR01000001">
    <property type="protein sequence ID" value="SFN55026.1"/>
    <property type="molecule type" value="Genomic_DNA"/>
</dbReference>
<evidence type="ECO:0000313" key="2">
    <source>
        <dbReference type="EMBL" id="SFN55026.1"/>
    </source>
</evidence>
<keyword evidence="1" id="KW-0472">Membrane</keyword>
<accession>A0A1I4ZXW9</accession>
<evidence type="ECO:0000313" key="3">
    <source>
        <dbReference type="Proteomes" id="UP000199236"/>
    </source>
</evidence>
<dbReference type="Proteomes" id="UP000199236">
    <property type="component" value="Unassembled WGS sequence"/>
</dbReference>
<dbReference type="AlphaFoldDB" id="A0A1I4ZXW9"/>
<organism evidence="2 3">
    <name type="scientific">Cohaesibacter marisflavi</name>
    <dbReference type="NCBI Taxonomy" id="655353"/>
    <lineage>
        <taxon>Bacteria</taxon>
        <taxon>Pseudomonadati</taxon>
        <taxon>Pseudomonadota</taxon>
        <taxon>Alphaproteobacteria</taxon>
        <taxon>Hyphomicrobiales</taxon>
        <taxon>Cohaesibacteraceae</taxon>
    </lineage>
</organism>
<protein>
    <submittedName>
        <fullName evidence="2">Uncharacterized protein</fullName>
    </submittedName>
</protein>